<feature type="domain" description="S1 motif" evidence="1">
    <location>
        <begin position="11"/>
        <end position="92"/>
    </location>
</feature>
<name>A0A382EAI3_9ZZZZ</name>
<dbReference type="Pfam" id="PF00575">
    <property type="entry name" value="S1"/>
    <property type="match status" value="1"/>
</dbReference>
<dbReference type="InterPro" id="IPR012340">
    <property type="entry name" value="NA-bd_OB-fold"/>
</dbReference>
<dbReference type="SUPFAM" id="SSF50249">
    <property type="entry name" value="Nucleic acid-binding proteins"/>
    <property type="match status" value="1"/>
</dbReference>
<dbReference type="EMBL" id="UINC01043507">
    <property type="protein sequence ID" value="SVB47640.1"/>
    <property type="molecule type" value="Genomic_DNA"/>
</dbReference>
<proteinExistence type="predicted"/>
<evidence type="ECO:0000259" key="1">
    <source>
        <dbReference type="PROSITE" id="PS50126"/>
    </source>
</evidence>
<evidence type="ECO:0000313" key="2">
    <source>
        <dbReference type="EMBL" id="SVB47640.1"/>
    </source>
</evidence>
<accession>A0A382EAI3</accession>
<dbReference type="GO" id="GO:0003676">
    <property type="term" value="F:nucleic acid binding"/>
    <property type="evidence" value="ECO:0007669"/>
    <property type="project" value="InterPro"/>
</dbReference>
<sequence length="92" mass="11010">MQIKYMQDKKEIKFKGIISGITDWGLYVELEENKCEGMVYIRDLKEDRFVFKESEQALIGRETEKKYRLGDEVFVMVKKTDLVKKHLDFIII</sequence>
<dbReference type="SMART" id="SM00316">
    <property type="entry name" value="S1"/>
    <property type="match status" value="1"/>
</dbReference>
<reference evidence="2" key="1">
    <citation type="submission" date="2018-05" db="EMBL/GenBank/DDBJ databases">
        <authorList>
            <person name="Lanie J.A."/>
            <person name="Ng W.-L."/>
            <person name="Kazmierczak K.M."/>
            <person name="Andrzejewski T.M."/>
            <person name="Davidsen T.M."/>
            <person name="Wayne K.J."/>
            <person name="Tettelin H."/>
            <person name="Glass J.I."/>
            <person name="Rusch D."/>
            <person name="Podicherti R."/>
            <person name="Tsui H.-C.T."/>
            <person name="Winkler M.E."/>
        </authorList>
    </citation>
    <scope>NUCLEOTIDE SEQUENCE</scope>
</reference>
<dbReference type="InterPro" id="IPR003029">
    <property type="entry name" value="S1_domain"/>
</dbReference>
<dbReference type="PROSITE" id="PS50126">
    <property type="entry name" value="S1"/>
    <property type="match status" value="1"/>
</dbReference>
<dbReference type="Gene3D" id="2.40.50.140">
    <property type="entry name" value="Nucleic acid-binding proteins"/>
    <property type="match status" value="1"/>
</dbReference>
<dbReference type="AlphaFoldDB" id="A0A382EAI3"/>
<organism evidence="2">
    <name type="scientific">marine metagenome</name>
    <dbReference type="NCBI Taxonomy" id="408172"/>
    <lineage>
        <taxon>unclassified sequences</taxon>
        <taxon>metagenomes</taxon>
        <taxon>ecological metagenomes</taxon>
    </lineage>
</organism>
<protein>
    <recommendedName>
        <fullName evidence="1">S1 motif domain-containing protein</fullName>
    </recommendedName>
</protein>
<gene>
    <name evidence="2" type="ORF">METZ01_LOCUS200494</name>
</gene>
<dbReference type="CDD" id="cd04471">
    <property type="entry name" value="S1_RNase_R"/>
    <property type="match status" value="1"/>
</dbReference>